<organism evidence="1 2">
    <name type="scientific">Albugo candida</name>
    <dbReference type="NCBI Taxonomy" id="65357"/>
    <lineage>
        <taxon>Eukaryota</taxon>
        <taxon>Sar</taxon>
        <taxon>Stramenopiles</taxon>
        <taxon>Oomycota</taxon>
        <taxon>Peronosporomycetes</taxon>
        <taxon>Albuginales</taxon>
        <taxon>Albuginaceae</taxon>
        <taxon>Albugo</taxon>
    </lineage>
</organism>
<dbReference type="AlphaFoldDB" id="A0A024G652"/>
<gene>
    <name evidence="1" type="ORF">BN9_029320</name>
</gene>
<sequence length="96" mass="11068">MTLCVISPIDTSEKCFSRKRGHAQVEDLAIWEPIECGSNELDDDLSWELEMENTKRHCHRNEIFIGLKWDVKVIESQLVEAEAKLRDLKALLLSAQ</sequence>
<reference evidence="1 2" key="1">
    <citation type="submission" date="2012-05" db="EMBL/GenBank/DDBJ databases">
        <title>Recombination and specialization in a pathogen metapopulation.</title>
        <authorList>
            <person name="Gardiner A."/>
            <person name="Kemen E."/>
            <person name="Schultz-Larsen T."/>
            <person name="MacLean D."/>
            <person name="Van Oosterhout C."/>
            <person name="Jones J.D.G."/>
        </authorList>
    </citation>
    <scope>NUCLEOTIDE SEQUENCE [LARGE SCALE GENOMIC DNA]</scope>
    <source>
        <strain evidence="1 2">Ac Nc2</strain>
    </source>
</reference>
<evidence type="ECO:0000313" key="1">
    <source>
        <dbReference type="EMBL" id="CCI42148.1"/>
    </source>
</evidence>
<evidence type="ECO:0000313" key="2">
    <source>
        <dbReference type="Proteomes" id="UP000053237"/>
    </source>
</evidence>
<name>A0A024G652_9STRA</name>
<dbReference type="EMBL" id="CAIX01000030">
    <property type="protein sequence ID" value="CCI42148.1"/>
    <property type="molecule type" value="Genomic_DNA"/>
</dbReference>
<proteinExistence type="predicted"/>
<comment type="caution">
    <text evidence="1">The sequence shown here is derived from an EMBL/GenBank/DDBJ whole genome shotgun (WGS) entry which is preliminary data.</text>
</comment>
<accession>A0A024G652</accession>
<protein>
    <submittedName>
        <fullName evidence="1">Uncharacterized protein</fullName>
    </submittedName>
</protein>
<dbReference type="InParanoid" id="A0A024G652"/>
<keyword evidence="2" id="KW-1185">Reference proteome</keyword>
<dbReference type="Proteomes" id="UP000053237">
    <property type="component" value="Unassembled WGS sequence"/>
</dbReference>